<proteinExistence type="predicted"/>
<dbReference type="Proteomes" id="UP001283341">
    <property type="component" value="Unassembled WGS sequence"/>
</dbReference>
<evidence type="ECO:0000313" key="2">
    <source>
        <dbReference type="EMBL" id="KAK3314078.1"/>
    </source>
</evidence>
<gene>
    <name evidence="2" type="ORF">B0H66DRAFT_643524</name>
</gene>
<name>A0AAE0HW92_9PEZI</name>
<accession>A0AAE0HW92</accession>
<dbReference type="EMBL" id="JAUEDM010000007">
    <property type="protein sequence ID" value="KAK3314078.1"/>
    <property type="molecule type" value="Genomic_DNA"/>
</dbReference>
<evidence type="ECO:0000256" key="1">
    <source>
        <dbReference type="SAM" id="Phobius"/>
    </source>
</evidence>
<sequence>MNRSRTQTAITNDFKLRIENSIWGTGATSRSSSQLDWFFKYCHHEMGQAGVMPEMRVEQLDAVLTALGILKSDHNKPKRELCSLLSNPLVVDLSVRLMLATGCRAQATIGGDIFRPRWKDHESLVQYIIRVYPQHDGISESAAGRGGQPISLRKLSADYLRAYADINIRWTEHLTDHLLLKKGPRWKNLYLFKHPAFILKSLQTLADAELEDEADEPDPKMDAAEVCADSISRGCLPPALLLETLHTFEILFPPVGDIRSRRLLAKEVALHELDPALLQTLQFQSSDHESPSDVQRATDIHSLYQRFPYWAARLHELWAEADDPEPTSYIGKYTERKKSPRFMYWCGVLGIMVAIMFGIVSTVLGCLQVWISYCSWVNDSSIRGCGLKKATWNGPDGSGG</sequence>
<protein>
    <submittedName>
        <fullName evidence="2">Uncharacterized protein</fullName>
    </submittedName>
</protein>
<comment type="caution">
    <text evidence="2">The sequence shown here is derived from an EMBL/GenBank/DDBJ whole genome shotgun (WGS) entry which is preliminary data.</text>
</comment>
<reference evidence="2" key="2">
    <citation type="submission" date="2023-06" db="EMBL/GenBank/DDBJ databases">
        <authorList>
            <consortium name="Lawrence Berkeley National Laboratory"/>
            <person name="Haridas S."/>
            <person name="Hensen N."/>
            <person name="Bonometti L."/>
            <person name="Westerberg I."/>
            <person name="Brannstrom I.O."/>
            <person name="Guillou S."/>
            <person name="Cros-Aarteil S."/>
            <person name="Calhoun S."/>
            <person name="Kuo A."/>
            <person name="Mondo S."/>
            <person name="Pangilinan J."/>
            <person name="Riley R."/>
            <person name="Labutti K."/>
            <person name="Andreopoulos B."/>
            <person name="Lipzen A."/>
            <person name="Chen C."/>
            <person name="Yanf M."/>
            <person name="Daum C."/>
            <person name="Ng V."/>
            <person name="Clum A."/>
            <person name="Steindorff A."/>
            <person name="Ohm R."/>
            <person name="Martin F."/>
            <person name="Silar P."/>
            <person name="Natvig D."/>
            <person name="Lalanne C."/>
            <person name="Gautier V."/>
            <person name="Ament-Velasquez S.L."/>
            <person name="Kruys A."/>
            <person name="Hutchinson M.I."/>
            <person name="Powell A.J."/>
            <person name="Barry K."/>
            <person name="Miller A.N."/>
            <person name="Grigoriev I.V."/>
            <person name="Debuchy R."/>
            <person name="Gladieux P."/>
            <person name="Thoren M.H."/>
            <person name="Johannesson H."/>
        </authorList>
    </citation>
    <scope>NUCLEOTIDE SEQUENCE</scope>
    <source>
        <strain evidence="2">CBS 118394</strain>
    </source>
</reference>
<dbReference type="AlphaFoldDB" id="A0AAE0HW92"/>
<evidence type="ECO:0000313" key="3">
    <source>
        <dbReference type="Proteomes" id="UP001283341"/>
    </source>
</evidence>
<reference evidence="2" key="1">
    <citation type="journal article" date="2023" name="Mol. Phylogenet. Evol.">
        <title>Genome-scale phylogeny and comparative genomics of the fungal order Sordariales.</title>
        <authorList>
            <person name="Hensen N."/>
            <person name="Bonometti L."/>
            <person name="Westerberg I."/>
            <person name="Brannstrom I.O."/>
            <person name="Guillou S."/>
            <person name="Cros-Aarteil S."/>
            <person name="Calhoun S."/>
            <person name="Haridas S."/>
            <person name="Kuo A."/>
            <person name="Mondo S."/>
            <person name="Pangilinan J."/>
            <person name="Riley R."/>
            <person name="LaButti K."/>
            <person name="Andreopoulos B."/>
            <person name="Lipzen A."/>
            <person name="Chen C."/>
            <person name="Yan M."/>
            <person name="Daum C."/>
            <person name="Ng V."/>
            <person name="Clum A."/>
            <person name="Steindorff A."/>
            <person name="Ohm R.A."/>
            <person name="Martin F."/>
            <person name="Silar P."/>
            <person name="Natvig D.O."/>
            <person name="Lalanne C."/>
            <person name="Gautier V."/>
            <person name="Ament-Velasquez S.L."/>
            <person name="Kruys A."/>
            <person name="Hutchinson M.I."/>
            <person name="Powell A.J."/>
            <person name="Barry K."/>
            <person name="Miller A.N."/>
            <person name="Grigoriev I.V."/>
            <person name="Debuchy R."/>
            <person name="Gladieux P."/>
            <person name="Hiltunen Thoren M."/>
            <person name="Johannesson H."/>
        </authorList>
    </citation>
    <scope>NUCLEOTIDE SEQUENCE</scope>
    <source>
        <strain evidence="2">CBS 118394</strain>
    </source>
</reference>
<organism evidence="2 3">
    <name type="scientific">Apodospora peruviana</name>
    <dbReference type="NCBI Taxonomy" id="516989"/>
    <lineage>
        <taxon>Eukaryota</taxon>
        <taxon>Fungi</taxon>
        <taxon>Dikarya</taxon>
        <taxon>Ascomycota</taxon>
        <taxon>Pezizomycotina</taxon>
        <taxon>Sordariomycetes</taxon>
        <taxon>Sordariomycetidae</taxon>
        <taxon>Sordariales</taxon>
        <taxon>Lasiosphaeriaceae</taxon>
        <taxon>Apodospora</taxon>
    </lineage>
</organism>
<keyword evidence="1" id="KW-0472">Membrane</keyword>
<keyword evidence="1" id="KW-0812">Transmembrane</keyword>
<keyword evidence="3" id="KW-1185">Reference proteome</keyword>
<keyword evidence="1" id="KW-1133">Transmembrane helix</keyword>
<feature type="transmembrane region" description="Helical" evidence="1">
    <location>
        <begin position="342"/>
        <end position="371"/>
    </location>
</feature>